<dbReference type="Pfam" id="PF13279">
    <property type="entry name" value="4HBT_2"/>
    <property type="match status" value="1"/>
</dbReference>
<dbReference type="AlphaFoldDB" id="A0A9J6ZV59"/>
<name>A0A9J6ZV59_9GAMM</name>
<evidence type="ECO:0000256" key="1">
    <source>
        <dbReference type="ARBA" id="ARBA00022801"/>
    </source>
</evidence>
<dbReference type="KEGG" id="eps:L0Y14_10765"/>
<keyword evidence="1" id="KW-0378">Hydrolase</keyword>
<gene>
    <name evidence="2" type="ORF">L0Y14_10765</name>
</gene>
<proteinExistence type="predicted"/>
<dbReference type="InterPro" id="IPR050563">
    <property type="entry name" value="4-hydroxybenzoyl-CoA_TE"/>
</dbReference>
<dbReference type="CDD" id="cd00586">
    <property type="entry name" value="4HBT"/>
    <property type="match status" value="1"/>
</dbReference>
<dbReference type="PANTHER" id="PTHR31793:SF37">
    <property type="entry name" value="ACYL-COA THIOESTER HYDROLASE YBGC"/>
    <property type="match status" value="1"/>
</dbReference>
<evidence type="ECO:0000313" key="3">
    <source>
        <dbReference type="Proteomes" id="UP001056649"/>
    </source>
</evidence>
<accession>A0A9J6ZV59</accession>
<organism evidence="2 3">
    <name type="scientific">Candidatus Endoriftia persephonae</name>
    <dbReference type="NCBI Taxonomy" id="393765"/>
    <lineage>
        <taxon>Bacteria</taxon>
        <taxon>Pseudomonadati</taxon>
        <taxon>Pseudomonadota</taxon>
        <taxon>Gammaproteobacteria</taxon>
        <taxon>Chromatiales</taxon>
        <taxon>Sedimenticolaceae</taxon>
        <taxon>Candidatus Endoriftia</taxon>
    </lineage>
</organism>
<dbReference type="InterPro" id="IPR029069">
    <property type="entry name" value="HotDog_dom_sf"/>
</dbReference>
<dbReference type="Gene3D" id="3.10.129.10">
    <property type="entry name" value="Hotdog Thioesterase"/>
    <property type="match status" value="1"/>
</dbReference>
<reference evidence="2" key="1">
    <citation type="journal article" date="2022" name="Mol. Ecol. Resour.">
        <title>The complete and closed genome of the facultative generalist Candidatus Endoriftia persephone from deep-sea hydrothermal vents.</title>
        <authorList>
            <person name="de Oliveira A.L."/>
            <person name="Srivastava A."/>
            <person name="Espada-Hinojosa S."/>
            <person name="Bright M."/>
        </authorList>
    </citation>
    <scope>NUCLEOTIDE SEQUENCE</scope>
    <source>
        <strain evidence="2">Tica-EPR-9o50.N</strain>
    </source>
</reference>
<dbReference type="PANTHER" id="PTHR31793">
    <property type="entry name" value="4-HYDROXYBENZOYL-COA THIOESTERASE FAMILY MEMBER"/>
    <property type="match status" value="1"/>
</dbReference>
<evidence type="ECO:0000313" key="2">
    <source>
        <dbReference type="EMBL" id="USF86618.1"/>
    </source>
</evidence>
<dbReference type="GO" id="GO:0047617">
    <property type="term" value="F:fatty acyl-CoA hydrolase activity"/>
    <property type="evidence" value="ECO:0007669"/>
    <property type="project" value="TreeGrafter"/>
</dbReference>
<sequence length="137" mass="15590">MMSSRFDYHFRVQLHDIDAAGVVFFSHTLRHAHDAYEAFMAEMGFSLHDLIEAKQGLPLVHSEADYLRPMRHGDAVEIRLQVERLGDSSFTIAYQFFDSQGGKLARVRTTHVMLDLSNGSSMPLSEELRKSLAAYLE</sequence>
<dbReference type="RefSeq" id="WP_005958973.1">
    <property type="nucleotide sequence ID" value="NZ_CP090569.1"/>
</dbReference>
<dbReference type="SUPFAM" id="SSF54637">
    <property type="entry name" value="Thioesterase/thiol ester dehydrase-isomerase"/>
    <property type="match status" value="1"/>
</dbReference>
<protein>
    <submittedName>
        <fullName evidence="2">Acyl-CoA thioesterase</fullName>
    </submittedName>
</protein>
<dbReference type="EMBL" id="CP090569">
    <property type="protein sequence ID" value="USF86618.1"/>
    <property type="molecule type" value="Genomic_DNA"/>
</dbReference>
<dbReference type="Proteomes" id="UP001056649">
    <property type="component" value="Chromosome"/>
</dbReference>
<keyword evidence="3" id="KW-1185">Reference proteome</keyword>